<feature type="transmembrane region" description="Helical" evidence="7">
    <location>
        <begin position="331"/>
        <end position="350"/>
    </location>
</feature>
<accession>A0A8K0TJJ5</accession>
<evidence type="ECO:0000313" key="10">
    <source>
        <dbReference type="Proteomes" id="UP000813385"/>
    </source>
</evidence>
<comment type="subcellular location">
    <subcellularLocation>
        <location evidence="1">Membrane</location>
        <topology evidence="1">Multi-pass membrane protein</topology>
    </subcellularLocation>
</comment>
<sequence length="494" mass="54273">MADVKKTTSRDGQPDDLPNGHIAAKADVSSSVSVASVDTGPKARWWQFSKYTDERMLVLKLDIFILSWACFGYFIRLLDTTNMTNAYVSGMKEDLGLYSSEFNLFSTFWVTGYTIGMIPSQALLTYIPRPSIWLPALEFSWAMITFCFAAVRNAKQIYAMRFVIGLLESPFYVGVMTLLGNWYTPKELASRTTIFYSASFAANMFSGYLQAAVYTGLNGAHGLPGWRWLFIMCGVISVPGALWGFAAVPDSPWNSRAFYLTEKQRELARDRMVGLGRKPFSGVKGKTVKSMFSRPFFWVFMLTYSTFVIGVNATAYFPIYLKSRPEYTIQQVNTIPSGAYAMGLVSTIAWGQLSDRIGSRMWVALAITVTNIVSNTTLATANTKGGIIAGYVLNSATYAYGPIVIAWLSEVYTSLPDERALILGCAQAFGGHFNAWLPLVAFNVATQAPLFRAGWTTGAIGGGFQVLSIYGLRYFGGKIVRQTVGGGASTEVAA</sequence>
<dbReference type="InterPro" id="IPR020846">
    <property type="entry name" value="MFS_dom"/>
</dbReference>
<dbReference type="PANTHER" id="PTHR43791:SF43">
    <property type="entry name" value="MAJOR FACILITATOR SUPERFAMILY (MFS) PROFILE DOMAIN-CONTAINING PROTEIN"/>
    <property type="match status" value="1"/>
</dbReference>
<reference evidence="9" key="1">
    <citation type="journal article" date="2021" name="Nat. Commun.">
        <title>Genetic determinants of endophytism in the Arabidopsis root mycobiome.</title>
        <authorList>
            <person name="Mesny F."/>
            <person name="Miyauchi S."/>
            <person name="Thiergart T."/>
            <person name="Pickel B."/>
            <person name="Atanasova L."/>
            <person name="Karlsson M."/>
            <person name="Huettel B."/>
            <person name="Barry K.W."/>
            <person name="Haridas S."/>
            <person name="Chen C."/>
            <person name="Bauer D."/>
            <person name="Andreopoulos W."/>
            <person name="Pangilinan J."/>
            <person name="LaButti K."/>
            <person name="Riley R."/>
            <person name="Lipzen A."/>
            <person name="Clum A."/>
            <person name="Drula E."/>
            <person name="Henrissat B."/>
            <person name="Kohler A."/>
            <person name="Grigoriev I.V."/>
            <person name="Martin F.M."/>
            <person name="Hacquard S."/>
        </authorList>
    </citation>
    <scope>NUCLEOTIDE SEQUENCE</scope>
    <source>
        <strain evidence="9">MPI-CAGE-AT-0016</strain>
    </source>
</reference>
<dbReference type="AlphaFoldDB" id="A0A8K0TJJ5"/>
<name>A0A8K0TJJ5_9PEZI</name>
<evidence type="ECO:0000313" key="9">
    <source>
        <dbReference type="EMBL" id="KAH7362656.1"/>
    </source>
</evidence>
<evidence type="ECO:0000256" key="4">
    <source>
        <dbReference type="ARBA" id="ARBA00022989"/>
    </source>
</evidence>
<dbReference type="InterPro" id="IPR036259">
    <property type="entry name" value="MFS_trans_sf"/>
</dbReference>
<keyword evidence="5 7" id="KW-0472">Membrane</keyword>
<dbReference type="GO" id="GO:0016020">
    <property type="term" value="C:membrane"/>
    <property type="evidence" value="ECO:0007669"/>
    <property type="project" value="UniProtKB-SubCell"/>
</dbReference>
<dbReference type="OrthoDB" id="3639251at2759"/>
<feature type="transmembrane region" description="Helical" evidence="7">
    <location>
        <begin position="194"/>
        <end position="214"/>
    </location>
</feature>
<feature type="transmembrane region" description="Helical" evidence="7">
    <location>
        <begin position="296"/>
        <end position="319"/>
    </location>
</feature>
<dbReference type="GO" id="GO:0022857">
    <property type="term" value="F:transmembrane transporter activity"/>
    <property type="evidence" value="ECO:0007669"/>
    <property type="project" value="InterPro"/>
</dbReference>
<keyword evidence="10" id="KW-1185">Reference proteome</keyword>
<dbReference type="Pfam" id="PF07690">
    <property type="entry name" value="MFS_1"/>
    <property type="match status" value="1"/>
</dbReference>
<keyword evidence="2" id="KW-0813">Transport</keyword>
<feature type="domain" description="Major facilitator superfamily (MFS) profile" evidence="8">
    <location>
        <begin position="65"/>
        <end position="480"/>
    </location>
</feature>
<dbReference type="EMBL" id="JAGPXD010000003">
    <property type="protein sequence ID" value="KAH7362656.1"/>
    <property type="molecule type" value="Genomic_DNA"/>
</dbReference>
<evidence type="ECO:0000256" key="6">
    <source>
        <dbReference type="ARBA" id="ARBA00037968"/>
    </source>
</evidence>
<protein>
    <submittedName>
        <fullName evidence="9">Major facilitator superfamily transporter</fullName>
    </submittedName>
</protein>
<dbReference type="Proteomes" id="UP000813385">
    <property type="component" value="Unassembled WGS sequence"/>
</dbReference>
<feature type="transmembrane region" description="Helical" evidence="7">
    <location>
        <begin position="95"/>
        <end position="120"/>
    </location>
</feature>
<comment type="similarity">
    <text evidence="6">Belongs to the major facilitator superfamily. Allantoate permease family.</text>
</comment>
<feature type="transmembrane region" description="Helical" evidence="7">
    <location>
        <begin position="453"/>
        <end position="472"/>
    </location>
</feature>
<dbReference type="Gene3D" id="1.20.1250.20">
    <property type="entry name" value="MFS general substrate transporter like domains"/>
    <property type="match status" value="2"/>
</dbReference>
<evidence type="ECO:0000256" key="5">
    <source>
        <dbReference type="ARBA" id="ARBA00023136"/>
    </source>
</evidence>
<evidence type="ECO:0000256" key="3">
    <source>
        <dbReference type="ARBA" id="ARBA00022692"/>
    </source>
</evidence>
<proteinExistence type="inferred from homology"/>
<evidence type="ECO:0000259" key="8">
    <source>
        <dbReference type="PROSITE" id="PS50850"/>
    </source>
</evidence>
<keyword evidence="3 7" id="KW-0812">Transmembrane</keyword>
<comment type="caution">
    <text evidence="9">The sequence shown here is derived from an EMBL/GenBank/DDBJ whole genome shotgun (WGS) entry which is preliminary data.</text>
</comment>
<evidence type="ECO:0000256" key="2">
    <source>
        <dbReference type="ARBA" id="ARBA00022448"/>
    </source>
</evidence>
<feature type="transmembrane region" description="Helical" evidence="7">
    <location>
        <begin position="226"/>
        <end position="248"/>
    </location>
</feature>
<evidence type="ECO:0000256" key="7">
    <source>
        <dbReference type="SAM" id="Phobius"/>
    </source>
</evidence>
<dbReference type="InterPro" id="IPR011701">
    <property type="entry name" value="MFS"/>
</dbReference>
<feature type="transmembrane region" description="Helical" evidence="7">
    <location>
        <begin position="57"/>
        <end position="75"/>
    </location>
</feature>
<gene>
    <name evidence="9" type="ORF">B0T11DRAFT_339409</name>
</gene>
<feature type="transmembrane region" description="Helical" evidence="7">
    <location>
        <begin position="362"/>
        <end position="381"/>
    </location>
</feature>
<dbReference type="SUPFAM" id="SSF103473">
    <property type="entry name" value="MFS general substrate transporter"/>
    <property type="match status" value="1"/>
</dbReference>
<dbReference type="PROSITE" id="PS50850">
    <property type="entry name" value="MFS"/>
    <property type="match status" value="1"/>
</dbReference>
<feature type="transmembrane region" description="Helical" evidence="7">
    <location>
        <begin position="420"/>
        <end position="441"/>
    </location>
</feature>
<keyword evidence="4 7" id="KW-1133">Transmembrane helix</keyword>
<organism evidence="9 10">
    <name type="scientific">Plectosphaerella cucumerina</name>
    <dbReference type="NCBI Taxonomy" id="40658"/>
    <lineage>
        <taxon>Eukaryota</taxon>
        <taxon>Fungi</taxon>
        <taxon>Dikarya</taxon>
        <taxon>Ascomycota</taxon>
        <taxon>Pezizomycotina</taxon>
        <taxon>Sordariomycetes</taxon>
        <taxon>Hypocreomycetidae</taxon>
        <taxon>Glomerellales</taxon>
        <taxon>Plectosphaerellaceae</taxon>
        <taxon>Plectosphaerella</taxon>
    </lineage>
</organism>
<dbReference type="PANTHER" id="PTHR43791">
    <property type="entry name" value="PERMEASE-RELATED"/>
    <property type="match status" value="1"/>
</dbReference>
<feature type="transmembrane region" description="Helical" evidence="7">
    <location>
        <begin position="132"/>
        <end position="151"/>
    </location>
</feature>
<dbReference type="FunFam" id="1.20.1250.20:FF:000065">
    <property type="entry name" value="Putative MFS pantothenate transporter"/>
    <property type="match status" value="1"/>
</dbReference>
<feature type="transmembrane region" description="Helical" evidence="7">
    <location>
        <begin position="387"/>
        <end position="408"/>
    </location>
</feature>
<evidence type="ECO:0000256" key="1">
    <source>
        <dbReference type="ARBA" id="ARBA00004141"/>
    </source>
</evidence>
<feature type="transmembrane region" description="Helical" evidence="7">
    <location>
        <begin position="157"/>
        <end position="182"/>
    </location>
</feature>